<dbReference type="EMBL" id="FNQV01000018">
    <property type="protein sequence ID" value="SEA74274.1"/>
    <property type="molecule type" value="Genomic_DNA"/>
</dbReference>
<feature type="domain" description="Thoeris protein ThsB TIR-like" evidence="1">
    <location>
        <begin position="6"/>
        <end position="100"/>
    </location>
</feature>
<protein>
    <submittedName>
        <fullName evidence="2">MTH538 TIR-like domain</fullName>
    </submittedName>
</protein>
<keyword evidence="3" id="KW-1185">Reference proteome</keyword>
<dbReference type="Pfam" id="PF08937">
    <property type="entry name" value="ThsB_TIR"/>
    <property type="match status" value="1"/>
</dbReference>
<dbReference type="InterPro" id="IPR015032">
    <property type="entry name" value="ThsB__TIR-like_domain"/>
</dbReference>
<gene>
    <name evidence="2" type="ORF">SAMN02910418_02307</name>
</gene>
<evidence type="ECO:0000313" key="3">
    <source>
        <dbReference type="Proteomes" id="UP000199288"/>
    </source>
</evidence>
<evidence type="ECO:0000313" key="2">
    <source>
        <dbReference type="EMBL" id="SEA74274.1"/>
    </source>
</evidence>
<dbReference type="AlphaFoldDB" id="A0A1H4DNE8"/>
<accession>A0A1H4DNE8</accession>
<dbReference type="Gene3D" id="3.40.50.9200">
    <property type="entry name" value="Hypothetical protein MTH538"/>
    <property type="match status" value="1"/>
</dbReference>
<dbReference type="InterPro" id="IPR036490">
    <property type="entry name" value="ThsB_TIR-like_sf"/>
</dbReference>
<organism evidence="2 3">
    <name type="scientific">Bowdeniella nasicola</name>
    <dbReference type="NCBI Taxonomy" id="208480"/>
    <lineage>
        <taxon>Bacteria</taxon>
        <taxon>Bacillati</taxon>
        <taxon>Actinomycetota</taxon>
        <taxon>Actinomycetes</taxon>
        <taxon>Actinomycetales</taxon>
        <taxon>Actinomycetaceae</taxon>
        <taxon>Bowdeniella</taxon>
    </lineage>
</organism>
<reference evidence="3" key="1">
    <citation type="submission" date="2016-10" db="EMBL/GenBank/DDBJ databases">
        <authorList>
            <person name="Varghese N."/>
            <person name="Submissions S."/>
        </authorList>
    </citation>
    <scope>NUCLEOTIDE SEQUENCE [LARGE SCALE GENOMIC DNA]</scope>
    <source>
        <strain evidence="3">KPR-1</strain>
    </source>
</reference>
<dbReference type="OrthoDB" id="9811746at2"/>
<dbReference type="SUPFAM" id="SSF52206">
    <property type="entry name" value="Hypothetical protein MTH538"/>
    <property type="match status" value="1"/>
</dbReference>
<proteinExistence type="predicted"/>
<name>A0A1H4DNE8_9ACTO</name>
<dbReference type="RefSeq" id="WP_092566021.1">
    <property type="nucleotide sequence ID" value="NZ_FNQV01000018.1"/>
</dbReference>
<evidence type="ECO:0000259" key="1">
    <source>
        <dbReference type="Pfam" id="PF08937"/>
    </source>
</evidence>
<sequence>MAKSVFYSFHYDRDAWRVQQIIRMGALEGQPILNAQEWEEVKRKGDAAIKKWIADQMAYKSAVVVLIGAQTANRPWVRHEIAYAWDNHKPLVGIRIHGLADRNGNTDSFGEDPFSKVALKGGGTVGDYVRVHSPAGSSSQAVYADIKANGSAEGLLESGVHAAKATASIIMLSNSTGVSFPSRRCRRLR</sequence>
<dbReference type="Proteomes" id="UP000199288">
    <property type="component" value="Unassembled WGS sequence"/>
</dbReference>